<evidence type="ECO:0000256" key="9">
    <source>
        <dbReference type="ARBA" id="ARBA00023125"/>
    </source>
</evidence>
<dbReference type="PANTHER" id="PTHR38839">
    <property type="entry name" value="TRANSCRIPTIONAL REGULATOR WHID-RELATED"/>
    <property type="match status" value="1"/>
</dbReference>
<evidence type="ECO:0000313" key="15">
    <source>
        <dbReference type="Proteomes" id="UP000245507"/>
    </source>
</evidence>
<feature type="region of interest" description="Disordered" evidence="12">
    <location>
        <begin position="92"/>
        <end position="111"/>
    </location>
</feature>
<comment type="subcellular location">
    <subcellularLocation>
        <location evidence="2">Cytoplasm</location>
    </subcellularLocation>
</comment>
<keyword evidence="4" id="KW-0004">4Fe-4S</keyword>
<comment type="cofactor">
    <cofactor evidence="1">
        <name>[4Fe-4S] cluster</name>
        <dbReference type="ChEBI" id="CHEBI:49883"/>
    </cofactor>
</comment>
<dbReference type="InterPro" id="IPR003482">
    <property type="entry name" value="Whib"/>
</dbReference>
<keyword evidence="6" id="KW-0408">Iron</keyword>
<comment type="caution">
    <text evidence="14">The sequence shown here is derived from an EMBL/GenBank/DDBJ whole genome shotgun (WGS) entry which is preliminary data.</text>
</comment>
<evidence type="ECO:0000256" key="3">
    <source>
        <dbReference type="ARBA" id="ARBA00006597"/>
    </source>
</evidence>
<dbReference type="GO" id="GO:0003677">
    <property type="term" value="F:DNA binding"/>
    <property type="evidence" value="ECO:0007669"/>
    <property type="project" value="UniProtKB-KW"/>
</dbReference>
<dbReference type="EMBL" id="QGDD01000010">
    <property type="protein sequence ID" value="PWN01339.1"/>
    <property type="molecule type" value="Genomic_DNA"/>
</dbReference>
<protein>
    <submittedName>
        <fullName evidence="14">WhiB family transcriptional regulator</fullName>
    </submittedName>
</protein>
<dbReference type="GO" id="GO:0046872">
    <property type="term" value="F:metal ion binding"/>
    <property type="evidence" value="ECO:0007669"/>
    <property type="project" value="UniProtKB-KW"/>
</dbReference>
<evidence type="ECO:0000256" key="4">
    <source>
        <dbReference type="ARBA" id="ARBA00022485"/>
    </source>
</evidence>
<name>A0A316TE48_9ACTN</name>
<dbReference type="GO" id="GO:0005737">
    <property type="term" value="C:cytoplasm"/>
    <property type="evidence" value="ECO:0007669"/>
    <property type="project" value="UniProtKB-SubCell"/>
</dbReference>
<evidence type="ECO:0000313" key="14">
    <source>
        <dbReference type="EMBL" id="PWN01339.1"/>
    </source>
</evidence>
<feature type="compositionally biased region" description="Basic and acidic residues" evidence="12">
    <location>
        <begin position="102"/>
        <end position="111"/>
    </location>
</feature>
<keyword evidence="15" id="KW-1185">Reference proteome</keyword>
<dbReference type="Proteomes" id="UP000245507">
    <property type="component" value="Unassembled WGS sequence"/>
</dbReference>
<organism evidence="14 15">
    <name type="scientific">Nocardioides silvaticus</name>
    <dbReference type="NCBI Taxonomy" id="2201891"/>
    <lineage>
        <taxon>Bacteria</taxon>
        <taxon>Bacillati</taxon>
        <taxon>Actinomycetota</taxon>
        <taxon>Actinomycetes</taxon>
        <taxon>Propionibacteriales</taxon>
        <taxon>Nocardioidaceae</taxon>
        <taxon>Nocardioides</taxon>
    </lineage>
</organism>
<sequence>MTARKISAHEDRFDTKGVTIAFTAPTPLAPGLVWACADHPDPDLFHPTDEATLAAAKAFCAGCPVRELCLDLGRRRDEYGVWGGVLLESGKPQVGVPRRGRPPKEKVSPAA</sequence>
<accession>A0A316TE48</accession>
<dbReference type="InterPro" id="IPR034768">
    <property type="entry name" value="4FE4S_WBL"/>
</dbReference>
<dbReference type="PROSITE" id="PS51674">
    <property type="entry name" value="4FE4S_WBL"/>
    <property type="match status" value="1"/>
</dbReference>
<proteinExistence type="inferred from homology"/>
<dbReference type="OrthoDB" id="3748961at2"/>
<dbReference type="GO" id="GO:0045454">
    <property type="term" value="P:cell redox homeostasis"/>
    <property type="evidence" value="ECO:0007669"/>
    <property type="project" value="TreeGrafter"/>
</dbReference>
<dbReference type="GO" id="GO:0047134">
    <property type="term" value="F:protein-disulfide reductase [NAD(P)H] activity"/>
    <property type="evidence" value="ECO:0007669"/>
    <property type="project" value="TreeGrafter"/>
</dbReference>
<evidence type="ECO:0000256" key="11">
    <source>
        <dbReference type="ARBA" id="ARBA00023163"/>
    </source>
</evidence>
<keyword evidence="8" id="KW-0805">Transcription regulation</keyword>
<evidence type="ECO:0000256" key="7">
    <source>
        <dbReference type="ARBA" id="ARBA00023014"/>
    </source>
</evidence>
<evidence type="ECO:0000256" key="1">
    <source>
        <dbReference type="ARBA" id="ARBA00001966"/>
    </source>
</evidence>
<evidence type="ECO:0000256" key="10">
    <source>
        <dbReference type="ARBA" id="ARBA00023157"/>
    </source>
</evidence>
<dbReference type="AlphaFoldDB" id="A0A316TE48"/>
<keyword evidence="5" id="KW-0479">Metal-binding</keyword>
<dbReference type="Pfam" id="PF02467">
    <property type="entry name" value="Whib"/>
    <property type="match status" value="1"/>
</dbReference>
<keyword evidence="11" id="KW-0804">Transcription</keyword>
<keyword evidence="7" id="KW-0411">Iron-sulfur</keyword>
<dbReference type="GO" id="GO:0051539">
    <property type="term" value="F:4 iron, 4 sulfur cluster binding"/>
    <property type="evidence" value="ECO:0007669"/>
    <property type="project" value="UniProtKB-KW"/>
</dbReference>
<feature type="domain" description="4Fe-4S Wbl-type" evidence="13">
    <location>
        <begin position="35"/>
        <end position="92"/>
    </location>
</feature>
<comment type="similarity">
    <text evidence="3">Belongs to the WhiB family.</text>
</comment>
<keyword evidence="9" id="KW-0238">DNA-binding</keyword>
<gene>
    <name evidence="14" type="ORF">DJ010_19475</name>
</gene>
<evidence type="ECO:0000256" key="6">
    <source>
        <dbReference type="ARBA" id="ARBA00023004"/>
    </source>
</evidence>
<keyword evidence="10" id="KW-1015">Disulfide bond</keyword>
<evidence type="ECO:0000256" key="5">
    <source>
        <dbReference type="ARBA" id="ARBA00022723"/>
    </source>
</evidence>
<evidence type="ECO:0000259" key="13">
    <source>
        <dbReference type="PROSITE" id="PS51674"/>
    </source>
</evidence>
<dbReference type="RefSeq" id="WP_109696892.1">
    <property type="nucleotide sequence ID" value="NZ_QGDD01000010.1"/>
</dbReference>
<reference evidence="14 15" key="1">
    <citation type="submission" date="2018-05" db="EMBL/GenBank/DDBJ databases">
        <title>Nocardioides silvaticus genome.</title>
        <authorList>
            <person name="Li C."/>
            <person name="Wang G."/>
        </authorList>
    </citation>
    <scope>NUCLEOTIDE SEQUENCE [LARGE SCALE GENOMIC DNA]</scope>
    <source>
        <strain evidence="14 15">CCTCC AB 2018079</strain>
    </source>
</reference>
<evidence type="ECO:0000256" key="12">
    <source>
        <dbReference type="SAM" id="MobiDB-lite"/>
    </source>
</evidence>
<dbReference type="GO" id="GO:0045892">
    <property type="term" value="P:negative regulation of DNA-templated transcription"/>
    <property type="evidence" value="ECO:0007669"/>
    <property type="project" value="TreeGrafter"/>
</dbReference>
<evidence type="ECO:0000256" key="8">
    <source>
        <dbReference type="ARBA" id="ARBA00023015"/>
    </source>
</evidence>
<evidence type="ECO:0000256" key="2">
    <source>
        <dbReference type="ARBA" id="ARBA00004496"/>
    </source>
</evidence>